<name>A0A177NSH2_9GAMM</name>
<dbReference type="GO" id="GO:0003677">
    <property type="term" value="F:DNA binding"/>
    <property type="evidence" value="ECO:0007669"/>
    <property type="project" value="InterPro"/>
</dbReference>
<comment type="caution">
    <text evidence="1">The sequence shown here is derived from an EMBL/GenBank/DDBJ whole genome shotgun (WGS) entry which is preliminary data.</text>
</comment>
<dbReference type="SUPFAM" id="SSF143422">
    <property type="entry name" value="Transposase IS200-like"/>
    <property type="match status" value="1"/>
</dbReference>
<dbReference type="STRING" id="702114.A1355_03110"/>
<dbReference type="GO" id="GO:0004803">
    <property type="term" value="F:transposase activity"/>
    <property type="evidence" value="ECO:0007669"/>
    <property type="project" value="InterPro"/>
</dbReference>
<evidence type="ECO:0008006" key="3">
    <source>
        <dbReference type="Google" id="ProtNLM"/>
    </source>
</evidence>
<accession>A0A177NSH2</accession>
<organism evidence="1 2">
    <name type="scientific">Methylomonas koyamae</name>
    <dbReference type="NCBI Taxonomy" id="702114"/>
    <lineage>
        <taxon>Bacteria</taxon>
        <taxon>Pseudomonadati</taxon>
        <taxon>Pseudomonadota</taxon>
        <taxon>Gammaproteobacteria</taxon>
        <taxon>Methylococcales</taxon>
        <taxon>Methylococcaceae</taxon>
        <taxon>Methylomonas</taxon>
    </lineage>
</organism>
<proteinExistence type="predicted"/>
<evidence type="ECO:0000313" key="1">
    <source>
        <dbReference type="EMBL" id="OAI20159.1"/>
    </source>
</evidence>
<dbReference type="Gene3D" id="3.30.70.1290">
    <property type="entry name" value="Transposase IS200-like"/>
    <property type="match status" value="1"/>
</dbReference>
<dbReference type="InterPro" id="IPR036515">
    <property type="entry name" value="Transposase_17_sf"/>
</dbReference>
<dbReference type="Proteomes" id="UP000077628">
    <property type="component" value="Unassembled WGS sequence"/>
</dbReference>
<protein>
    <recommendedName>
        <fullName evidence="3">Transposase</fullName>
    </recommendedName>
</protein>
<reference evidence="2" key="1">
    <citation type="submission" date="2016-03" db="EMBL/GenBank/DDBJ databases">
        <authorList>
            <person name="Heylen K."/>
            <person name="De Vos P."/>
            <person name="Vekeman B."/>
        </authorList>
    </citation>
    <scope>NUCLEOTIDE SEQUENCE [LARGE SCALE GENOMIC DNA]</scope>
    <source>
        <strain evidence="2">R-45383</strain>
    </source>
</reference>
<evidence type="ECO:0000313" key="2">
    <source>
        <dbReference type="Proteomes" id="UP000077628"/>
    </source>
</evidence>
<dbReference type="GO" id="GO:0006313">
    <property type="term" value="P:DNA transposition"/>
    <property type="evidence" value="ECO:0007669"/>
    <property type="project" value="InterPro"/>
</dbReference>
<dbReference type="EMBL" id="LUUK01000145">
    <property type="protein sequence ID" value="OAI20159.1"/>
    <property type="molecule type" value="Genomic_DNA"/>
</dbReference>
<gene>
    <name evidence="1" type="ORF">A1355_03110</name>
</gene>
<sequence length="83" mass="10104">MTEYHRDRLKGGCYFSQSRFWEHRIRNEDDFVKHVDYIHYNPVKHGYVRYVADWRYSSFNDFVERGILPTNWAGGIYPKLDLA</sequence>
<dbReference type="AlphaFoldDB" id="A0A177NSH2"/>
<keyword evidence="2" id="KW-1185">Reference proteome</keyword>